<dbReference type="InterPro" id="IPR037185">
    <property type="entry name" value="EmrE-like"/>
</dbReference>
<proteinExistence type="inferred from homology"/>
<dbReference type="Proteomes" id="UP000318380">
    <property type="component" value="Unassembled WGS sequence"/>
</dbReference>
<feature type="transmembrane region" description="Helical" evidence="7">
    <location>
        <begin position="272"/>
        <end position="289"/>
    </location>
</feature>
<accession>A0A561BU56</accession>
<keyword evidence="5 7" id="KW-1133">Transmembrane helix</keyword>
<evidence type="ECO:0000313" key="10">
    <source>
        <dbReference type="Proteomes" id="UP000318380"/>
    </source>
</evidence>
<evidence type="ECO:0000259" key="8">
    <source>
        <dbReference type="Pfam" id="PF00892"/>
    </source>
</evidence>
<feature type="transmembrane region" description="Helical" evidence="7">
    <location>
        <begin position="80"/>
        <end position="100"/>
    </location>
</feature>
<evidence type="ECO:0000256" key="4">
    <source>
        <dbReference type="ARBA" id="ARBA00022692"/>
    </source>
</evidence>
<dbReference type="Pfam" id="PF00892">
    <property type="entry name" value="EamA"/>
    <property type="match status" value="1"/>
</dbReference>
<dbReference type="PANTHER" id="PTHR42920">
    <property type="entry name" value="OS03G0707200 PROTEIN-RELATED"/>
    <property type="match status" value="1"/>
</dbReference>
<evidence type="ECO:0000256" key="7">
    <source>
        <dbReference type="SAM" id="Phobius"/>
    </source>
</evidence>
<feature type="transmembrane region" description="Helical" evidence="7">
    <location>
        <begin position="246"/>
        <end position="266"/>
    </location>
</feature>
<dbReference type="AlphaFoldDB" id="A0A561BU56"/>
<feature type="domain" description="EamA" evidence="8">
    <location>
        <begin position="155"/>
        <end position="289"/>
    </location>
</feature>
<evidence type="ECO:0000256" key="6">
    <source>
        <dbReference type="ARBA" id="ARBA00023136"/>
    </source>
</evidence>
<gene>
    <name evidence="9" type="ORF">FB561_3442</name>
</gene>
<evidence type="ECO:0000256" key="1">
    <source>
        <dbReference type="ARBA" id="ARBA00004651"/>
    </source>
</evidence>
<evidence type="ECO:0000256" key="3">
    <source>
        <dbReference type="ARBA" id="ARBA00022475"/>
    </source>
</evidence>
<comment type="similarity">
    <text evidence="2">Belongs to the EamA transporter family.</text>
</comment>
<name>A0A561BU56_9ACTN</name>
<evidence type="ECO:0000313" key="9">
    <source>
        <dbReference type="EMBL" id="TWD82312.1"/>
    </source>
</evidence>
<keyword evidence="6 7" id="KW-0472">Membrane</keyword>
<keyword evidence="4 7" id="KW-0812">Transmembrane</keyword>
<organism evidence="9 10">
    <name type="scientific">Kribbella amoyensis</name>
    <dbReference type="NCBI Taxonomy" id="996641"/>
    <lineage>
        <taxon>Bacteria</taxon>
        <taxon>Bacillati</taxon>
        <taxon>Actinomycetota</taxon>
        <taxon>Actinomycetes</taxon>
        <taxon>Propionibacteriales</taxon>
        <taxon>Kribbellaceae</taxon>
        <taxon>Kribbella</taxon>
    </lineage>
</organism>
<dbReference type="EMBL" id="VIVK01000001">
    <property type="protein sequence ID" value="TWD82312.1"/>
    <property type="molecule type" value="Genomic_DNA"/>
</dbReference>
<sequence>MDGIGRGWAWCDLGVGSLRVPPTGLVLGGVVSVQFGGALAATLIQRVGAPGTVGLRLAMALPVLLLIARPSLWRRSRRDLGAVVAFGIVLGLMNLCFYLSLERLPLGVAVTIEFIGPLGLAAAMSRRRKDLVAVLAAAVGVVLVNGHELGQVDWLGVGFAAAAGALWAGYILLSAETGRRFAQLDGLALAMVVAAAITVPIGLATAGAAELLHPRILLAGLAIALLSSVLPYSLETLALRNMRPAVFGILMSVEPAVGAIAGFVVLHQRLGAIQLLGMVCVVGASIAITRTRQSEAPDI</sequence>
<evidence type="ECO:0000256" key="5">
    <source>
        <dbReference type="ARBA" id="ARBA00022989"/>
    </source>
</evidence>
<keyword evidence="10" id="KW-1185">Reference proteome</keyword>
<dbReference type="GO" id="GO:0005886">
    <property type="term" value="C:plasma membrane"/>
    <property type="evidence" value="ECO:0007669"/>
    <property type="project" value="UniProtKB-SubCell"/>
</dbReference>
<feature type="transmembrane region" description="Helical" evidence="7">
    <location>
        <begin position="25"/>
        <end position="44"/>
    </location>
</feature>
<comment type="caution">
    <text evidence="9">The sequence shown here is derived from an EMBL/GenBank/DDBJ whole genome shotgun (WGS) entry which is preliminary data.</text>
</comment>
<dbReference type="InterPro" id="IPR051258">
    <property type="entry name" value="Diverse_Substrate_Transporter"/>
</dbReference>
<feature type="transmembrane region" description="Helical" evidence="7">
    <location>
        <begin position="215"/>
        <end position="234"/>
    </location>
</feature>
<evidence type="ECO:0000256" key="2">
    <source>
        <dbReference type="ARBA" id="ARBA00007362"/>
    </source>
</evidence>
<protein>
    <submittedName>
        <fullName evidence="9">Inner membrane transporter RhtA</fullName>
    </submittedName>
</protein>
<dbReference type="PANTHER" id="PTHR42920:SF11">
    <property type="entry name" value="INNER MEMBRANE PROTEIN YTFF"/>
    <property type="match status" value="1"/>
</dbReference>
<feature type="transmembrane region" description="Helical" evidence="7">
    <location>
        <begin position="50"/>
        <end position="68"/>
    </location>
</feature>
<feature type="transmembrane region" description="Helical" evidence="7">
    <location>
        <begin position="131"/>
        <end position="148"/>
    </location>
</feature>
<comment type="subcellular location">
    <subcellularLocation>
        <location evidence="1">Cell membrane</location>
        <topology evidence="1">Multi-pass membrane protein</topology>
    </subcellularLocation>
</comment>
<dbReference type="SUPFAM" id="SSF103481">
    <property type="entry name" value="Multidrug resistance efflux transporter EmrE"/>
    <property type="match status" value="1"/>
</dbReference>
<dbReference type="InterPro" id="IPR000620">
    <property type="entry name" value="EamA_dom"/>
</dbReference>
<feature type="transmembrane region" description="Helical" evidence="7">
    <location>
        <begin position="154"/>
        <end position="175"/>
    </location>
</feature>
<feature type="transmembrane region" description="Helical" evidence="7">
    <location>
        <begin position="187"/>
        <end position="209"/>
    </location>
</feature>
<feature type="transmembrane region" description="Helical" evidence="7">
    <location>
        <begin position="106"/>
        <end position="124"/>
    </location>
</feature>
<reference evidence="9 10" key="1">
    <citation type="submission" date="2019-06" db="EMBL/GenBank/DDBJ databases">
        <title>Sequencing the genomes of 1000 actinobacteria strains.</title>
        <authorList>
            <person name="Klenk H.-P."/>
        </authorList>
    </citation>
    <scope>NUCLEOTIDE SEQUENCE [LARGE SCALE GENOMIC DNA]</scope>
    <source>
        <strain evidence="9 10">DSM 24683</strain>
    </source>
</reference>
<keyword evidence="3" id="KW-1003">Cell membrane</keyword>